<name>A0A0X3TRU3_9RHOB</name>
<dbReference type="OrthoDB" id="7857658at2"/>
<dbReference type="RefSeq" id="WP_068340364.1">
    <property type="nucleotide sequence ID" value="NZ_JAIUZS010000002.1"/>
</dbReference>
<dbReference type="Proteomes" id="UP000053690">
    <property type="component" value="Unassembled WGS sequence"/>
</dbReference>
<proteinExistence type="predicted"/>
<evidence type="ECO:0000313" key="2">
    <source>
        <dbReference type="Proteomes" id="UP000053690"/>
    </source>
</evidence>
<dbReference type="STRING" id="1685378.AVO44_18445"/>
<protein>
    <submittedName>
        <fullName evidence="1">Uncharacterized protein</fullName>
    </submittedName>
</protein>
<evidence type="ECO:0000313" key="1">
    <source>
        <dbReference type="EMBL" id="KUJ77186.1"/>
    </source>
</evidence>
<sequence length="123" mass="13284">MKDPELTILIKELETRSDLSVGDLDGVAHGLTFLFSDRESLADLSAQDVSGAEQALHIADVAFPNWSVNIHGRANEKDGHWRCSLRESDARDNDAVIGIGSSPVLSQAILAATMRLAMSLQPD</sequence>
<dbReference type="EMBL" id="LQBP01000012">
    <property type="protein sequence ID" value="KUJ77186.1"/>
    <property type="molecule type" value="Genomic_DNA"/>
</dbReference>
<organism evidence="1 2">
    <name type="scientific">Ruegeria profundi</name>
    <dbReference type="NCBI Taxonomy" id="1685378"/>
    <lineage>
        <taxon>Bacteria</taxon>
        <taxon>Pseudomonadati</taxon>
        <taxon>Pseudomonadota</taxon>
        <taxon>Alphaproteobacteria</taxon>
        <taxon>Rhodobacterales</taxon>
        <taxon>Roseobacteraceae</taxon>
        <taxon>Ruegeria</taxon>
    </lineage>
</organism>
<keyword evidence="2" id="KW-1185">Reference proteome</keyword>
<gene>
    <name evidence="1" type="ORF">AVO44_18445</name>
</gene>
<dbReference type="AlphaFoldDB" id="A0A0X3TRU3"/>
<reference evidence="2" key="1">
    <citation type="submission" date="2015-12" db="EMBL/GenBank/DDBJ databases">
        <authorList>
            <person name="Zhang G."/>
            <person name="Stingl U."/>
        </authorList>
    </citation>
    <scope>NUCLEOTIDE SEQUENCE [LARGE SCALE GENOMIC DNA]</scope>
    <source>
        <strain evidence="2">ZGT108</strain>
    </source>
</reference>
<accession>A0A0X3TRU3</accession>
<comment type="caution">
    <text evidence="1">The sequence shown here is derived from an EMBL/GenBank/DDBJ whole genome shotgun (WGS) entry which is preliminary data.</text>
</comment>